<reference evidence="2 3" key="2">
    <citation type="submission" date="2020-07" db="EMBL/GenBank/DDBJ databases">
        <title>Signatures of coevolution in a cyanophage population.</title>
        <authorList>
            <person name="Abebe J."/>
        </authorList>
    </citation>
    <scope>NUCLEOTIDE SEQUENCE [LARGE SCALE GENOMIC DNA]</scope>
    <source>
        <strain evidence="2">0809CC03</strain>
    </source>
</reference>
<evidence type="ECO:0000313" key="2">
    <source>
        <dbReference type="EMBL" id="QLF86181.1"/>
    </source>
</evidence>
<dbReference type="Proteomes" id="UP000510897">
    <property type="component" value="Segment"/>
</dbReference>
<gene>
    <name evidence="2" type="ORF">CC030809_00125</name>
</gene>
<sequence length="74" mass="8529">MEDKRIKVEGHNTLYRTSKGSIVNSDKDAYEAYMTKRALSKSKNETLKCLSNELENAKAEIEELKCLIKQIIHK</sequence>
<feature type="coiled-coil region" evidence="1">
    <location>
        <begin position="40"/>
        <end position="74"/>
    </location>
</feature>
<organism evidence="2 3">
    <name type="scientific">Synechococcus phage S-CAM7</name>
    <dbReference type="NCBI Taxonomy" id="1883368"/>
    <lineage>
        <taxon>Viruses</taxon>
        <taxon>Duplodnaviria</taxon>
        <taxon>Heunggongvirae</taxon>
        <taxon>Uroviricota</taxon>
        <taxon>Caudoviricetes</taxon>
        <taxon>Pantevenvirales</taxon>
        <taxon>Kyanoviridae</taxon>
        <taxon>Mazuvirus</taxon>
        <taxon>Mazuvirus scam7</taxon>
    </lineage>
</organism>
<keyword evidence="1" id="KW-0175">Coiled coil</keyword>
<dbReference type="EMBL" id="MT586120">
    <property type="protein sequence ID" value="QLF86181.1"/>
    <property type="molecule type" value="Genomic_DNA"/>
</dbReference>
<evidence type="ECO:0000313" key="3">
    <source>
        <dbReference type="Proteomes" id="UP000510897"/>
    </source>
</evidence>
<proteinExistence type="predicted"/>
<reference evidence="2 3" key="1">
    <citation type="submission" date="2020-06" db="EMBL/GenBank/DDBJ databases">
        <authorList>
            <person name="Puxty R.J."/>
            <person name="Weihe C."/>
            <person name="Marston M.F."/>
            <person name="Martiny J.B.H."/>
        </authorList>
    </citation>
    <scope>NUCLEOTIDE SEQUENCE [LARGE SCALE GENOMIC DNA]</scope>
    <source>
        <strain evidence="2">0809CC03</strain>
    </source>
</reference>
<evidence type="ECO:0000256" key="1">
    <source>
        <dbReference type="SAM" id="Coils"/>
    </source>
</evidence>
<protein>
    <submittedName>
        <fullName evidence="2">Uncharacterized protein</fullName>
    </submittedName>
</protein>
<accession>A0A7D5G3K9</accession>
<name>A0A7D5G3K9_9CAUD</name>